<keyword evidence="1" id="KW-0433">Leucine-rich repeat</keyword>
<dbReference type="SMART" id="SM00369">
    <property type="entry name" value="LRR_TYP"/>
    <property type="match status" value="4"/>
</dbReference>
<dbReference type="Gene3D" id="3.80.10.10">
    <property type="entry name" value="Ribonuclease Inhibitor"/>
    <property type="match status" value="2"/>
</dbReference>
<dbReference type="InterPro" id="IPR050715">
    <property type="entry name" value="LRR-SigEffector_domain"/>
</dbReference>
<dbReference type="SUPFAM" id="SSF52047">
    <property type="entry name" value="RNI-like"/>
    <property type="match status" value="1"/>
</dbReference>
<dbReference type="AlphaFoldDB" id="A0A7R9ZTX9"/>
<protein>
    <recommendedName>
        <fullName evidence="3">Disease resistance R13L4/SHOC-2-like LRR domain-containing protein</fullName>
    </recommendedName>
</protein>
<evidence type="ECO:0000259" key="3">
    <source>
        <dbReference type="Pfam" id="PF23598"/>
    </source>
</evidence>
<dbReference type="InterPro" id="IPR003591">
    <property type="entry name" value="Leu-rich_rpt_typical-subtyp"/>
</dbReference>
<organism evidence="4">
    <name type="scientific">Pseudo-nitzschia arenysensis</name>
    <dbReference type="NCBI Taxonomy" id="697910"/>
    <lineage>
        <taxon>Eukaryota</taxon>
        <taxon>Sar</taxon>
        <taxon>Stramenopiles</taxon>
        <taxon>Ochrophyta</taxon>
        <taxon>Bacillariophyta</taxon>
        <taxon>Bacillariophyceae</taxon>
        <taxon>Bacillariophycidae</taxon>
        <taxon>Bacillariales</taxon>
        <taxon>Bacillariaceae</taxon>
        <taxon>Pseudo-nitzschia</taxon>
    </lineage>
</organism>
<dbReference type="InterPro" id="IPR055414">
    <property type="entry name" value="LRR_R13L4/SHOC2-like"/>
</dbReference>
<dbReference type="EMBL" id="HBEH01000735">
    <property type="protein sequence ID" value="CAD8343879.1"/>
    <property type="molecule type" value="Transcribed_RNA"/>
</dbReference>
<evidence type="ECO:0000256" key="1">
    <source>
        <dbReference type="ARBA" id="ARBA00022614"/>
    </source>
</evidence>
<evidence type="ECO:0000256" key="2">
    <source>
        <dbReference type="ARBA" id="ARBA00022737"/>
    </source>
</evidence>
<feature type="domain" description="Disease resistance R13L4/SHOC-2-like LRR" evidence="3">
    <location>
        <begin position="292"/>
        <end position="376"/>
    </location>
</feature>
<dbReference type="PANTHER" id="PTHR45752:SF187">
    <property type="entry name" value="LEUCINE-RICH REPEAT AND IQ DOMAIN-CONTAINING PROTEIN 4"/>
    <property type="match status" value="1"/>
</dbReference>
<accession>A0A7R9ZTX9</accession>
<gene>
    <name evidence="4" type="ORF">PARE0329_LOCUS514</name>
</gene>
<evidence type="ECO:0000313" key="4">
    <source>
        <dbReference type="EMBL" id="CAD8343879.1"/>
    </source>
</evidence>
<name>A0A7R9ZTX9_9STRA</name>
<dbReference type="SUPFAM" id="SSF52058">
    <property type="entry name" value="L domain-like"/>
    <property type="match status" value="1"/>
</dbReference>
<keyword evidence="2" id="KW-0677">Repeat</keyword>
<dbReference type="Pfam" id="PF23598">
    <property type="entry name" value="LRR_14"/>
    <property type="match status" value="1"/>
</dbReference>
<sequence length="422" mass="48378">MKASSVPESNERKLFAFPIFPNEDENFHIDEEDYNALIEILVSCGVQYKLSRVQQMVKFKKDDKDRRIRKLIIPDHVGFFQPIPACIGKFKELIYLELGDNCSGPLPDAIADLENLRIFSLRASGITSIPSSIAQLKNLVSLNISLTKNLFVLPPEIGGLAKLKTLNVNQAVIVCLPPSIRNCRRLSNIDISATKNLLTMVRKVLSRWKIEKLDFSRCSVYSLPLREMDELFARLCHDNPLHDSIWGKVSQLKDFGLLFDTPPRKKPERRECEIGAHKWNLKGWTLHLPPTIRYLKNLRDLDLSCSRGRSLPEEFGDLCSLEKLNLRDSRICFLPESIGRLQKLRQLDLCSTHSLRFLPNSLEKLRNLTYLNLCNSGVLRGSRMDSMEKLAVDHPMLTTLVFIDRKSIWGFAFRVLWSILFG</sequence>
<proteinExistence type="predicted"/>
<dbReference type="InterPro" id="IPR032675">
    <property type="entry name" value="LRR_dom_sf"/>
</dbReference>
<dbReference type="PANTHER" id="PTHR45752">
    <property type="entry name" value="LEUCINE-RICH REPEAT-CONTAINING"/>
    <property type="match status" value="1"/>
</dbReference>
<reference evidence="4" key="1">
    <citation type="submission" date="2021-01" db="EMBL/GenBank/DDBJ databases">
        <authorList>
            <person name="Corre E."/>
            <person name="Pelletier E."/>
            <person name="Niang G."/>
            <person name="Scheremetjew M."/>
            <person name="Finn R."/>
            <person name="Kale V."/>
            <person name="Holt S."/>
            <person name="Cochrane G."/>
            <person name="Meng A."/>
            <person name="Brown T."/>
            <person name="Cohen L."/>
        </authorList>
    </citation>
    <scope>NUCLEOTIDE SEQUENCE</scope>
    <source>
        <strain evidence="4">B593</strain>
    </source>
</reference>